<keyword evidence="2" id="KW-0328">Glycosyltransferase</keyword>
<keyword evidence="3" id="KW-0808">Transferase</keyword>
<dbReference type="Proteomes" id="UP000230084">
    <property type="component" value="Unassembled WGS sequence"/>
</dbReference>
<comment type="caution">
    <text evidence="5">The sequence shown here is derived from an EMBL/GenBank/DDBJ whole genome shotgun (WGS) entry which is preliminary data.</text>
</comment>
<evidence type="ECO:0000256" key="2">
    <source>
        <dbReference type="ARBA" id="ARBA00022676"/>
    </source>
</evidence>
<keyword evidence="4" id="KW-0472">Membrane</keyword>
<dbReference type="PANTHER" id="PTHR43179">
    <property type="entry name" value="RHAMNOSYLTRANSFERASE WBBL"/>
    <property type="match status" value="1"/>
</dbReference>
<evidence type="ECO:0000313" key="6">
    <source>
        <dbReference type="Proteomes" id="UP000230084"/>
    </source>
</evidence>
<dbReference type="AlphaFoldDB" id="A0A2H0RLL9"/>
<dbReference type="PANTHER" id="PTHR43179:SF12">
    <property type="entry name" value="GALACTOFURANOSYLTRANSFERASE GLFT2"/>
    <property type="match status" value="1"/>
</dbReference>
<evidence type="ECO:0008006" key="7">
    <source>
        <dbReference type="Google" id="ProtNLM"/>
    </source>
</evidence>
<evidence type="ECO:0000313" key="5">
    <source>
        <dbReference type="EMBL" id="PIR47393.1"/>
    </source>
</evidence>
<dbReference type="Gene3D" id="3.90.550.10">
    <property type="entry name" value="Spore Coat Polysaccharide Biosynthesis Protein SpsA, Chain A"/>
    <property type="match status" value="1"/>
</dbReference>
<sequence length="360" mass="41783">MGNASPMMPKIAIQYVAYWSPEAANDIDACMESLRQLDYDRDQVCLIVVDNPSVHGMARTQMEVRWFADDRLPELFFIDSPVNDGFSGGHNRAYQRAQTWGAEYIYLLNQDARMHPDALTTAVAYAQKHPQQPIVQSLIVSEQNHTHVDSYGNVLHYLGFGYQDPDLTSGRPHFYGSGAGLLIRTNVIEEIGGLFETWYFMYHEDVDLSWRARLAGYTIGVAHDSIVYHRYEFSRSITKFYWMERNRWITQLTHLQWSTFFWMLPMAITMELGTLLFAIKGGWFTTKLQVYGYFLQAKNWQQLLERRAQIQSRRSVGDVEIVRVMAPTIEAQQTASWLLDTIVNPVLAAYYRFLLFVIRR</sequence>
<keyword evidence="4" id="KW-1133">Transmembrane helix</keyword>
<dbReference type="Pfam" id="PF13641">
    <property type="entry name" value="Glyco_tranf_2_3"/>
    <property type="match status" value="1"/>
</dbReference>
<evidence type="ECO:0000256" key="4">
    <source>
        <dbReference type="SAM" id="Phobius"/>
    </source>
</evidence>
<gene>
    <name evidence="5" type="ORF">COV06_03885</name>
</gene>
<name>A0A2H0RLL9_9BACT</name>
<dbReference type="InterPro" id="IPR029044">
    <property type="entry name" value="Nucleotide-diphossugar_trans"/>
</dbReference>
<accession>A0A2H0RLL9</accession>
<evidence type="ECO:0000256" key="3">
    <source>
        <dbReference type="ARBA" id="ARBA00022679"/>
    </source>
</evidence>
<reference evidence="5 6" key="1">
    <citation type="submission" date="2017-09" db="EMBL/GenBank/DDBJ databases">
        <title>Depth-based differentiation of microbial function through sediment-hosted aquifers and enrichment of novel symbionts in the deep terrestrial subsurface.</title>
        <authorList>
            <person name="Probst A.J."/>
            <person name="Ladd B."/>
            <person name="Jarett J.K."/>
            <person name="Geller-Mcgrath D.E."/>
            <person name="Sieber C.M."/>
            <person name="Emerson J.B."/>
            <person name="Anantharaman K."/>
            <person name="Thomas B.C."/>
            <person name="Malmstrom R."/>
            <person name="Stieglmeier M."/>
            <person name="Klingl A."/>
            <person name="Woyke T."/>
            <person name="Ryan C.M."/>
            <person name="Banfield J.F."/>
        </authorList>
    </citation>
    <scope>NUCLEOTIDE SEQUENCE [LARGE SCALE GENOMIC DNA]</scope>
    <source>
        <strain evidence="5">CG10_big_fil_rev_8_21_14_0_10_50_16</strain>
    </source>
</reference>
<feature type="transmembrane region" description="Helical" evidence="4">
    <location>
        <begin position="260"/>
        <end position="279"/>
    </location>
</feature>
<dbReference type="CDD" id="cd04186">
    <property type="entry name" value="GT_2_like_c"/>
    <property type="match status" value="1"/>
</dbReference>
<dbReference type="EMBL" id="PCYM01000007">
    <property type="protein sequence ID" value="PIR47393.1"/>
    <property type="molecule type" value="Genomic_DNA"/>
</dbReference>
<dbReference type="SUPFAM" id="SSF53448">
    <property type="entry name" value="Nucleotide-diphospho-sugar transferases"/>
    <property type="match status" value="1"/>
</dbReference>
<comment type="similarity">
    <text evidence="1">Belongs to the glycosyltransferase 2 family.</text>
</comment>
<evidence type="ECO:0000256" key="1">
    <source>
        <dbReference type="ARBA" id="ARBA00006739"/>
    </source>
</evidence>
<protein>
    <recommendedName>
        <fullName evidence="7">Glycosyltransferase 2-like domain-containing protein</fullName>
    </recommendedName>
</protein>
<organism evidence="5 6">
    <name type="scientific">Candidatus Uhrbacteria bacterium CG10_big_fil_rev_8_21_14_0_10_50_16</name>
    <dbReference type="NCBI Taxonomy" id="1975039"/>
    <lineage>
        <taxon>Bacteria</taxon>
        <taxon>Candidatus Uhriibacteriota</taxon>
    </lineage>
</organism>
<keyword evidence="4" id="KW-0812">Transmembrane</keyword>
<proteinExistence type="inferred from homology"/>
<dbReference type="GO" id="GO:0016757">
    <property type="term" value="F:glycosyltransferase activity"/>
    <property type="evidence" value="ECO:0007669"/>
    <property type="project" value="UniProtKB-KW"/>
</dbReference>